<dbReference type="OrthoDB" id="72851at2759"/>
<feature type="binding site" evidence="10">
    <location>
        <position position="267"/>
    </location>
    <ligand>
        <name>Mn(2+)</name>
        <dbReference type="ChEBI" id="CHEBI:29035"/>
    </ligand>
</feature>
<dbReference type="GO" id="GO:0030244">
    <property type="term" value="P:cellulose biosynthetic process"/>
    <property type="evidence" value="ECO:0007669"/>
    <property type="project" value="InterPro"/>
</dbReference>
<evidence type="ECO:0000256" key="3">
    <source>
        <dbReference type="ARBA" id="ARBA00022679"/>
    </source>
</evidence>
<evidence type="ECO:0000256" key="10">
    <source>
        <dbReference type="PIRSR" id="PIRSR605150-3"/>
    </source>
</evidence>
<feature type="transmembrane region" description="Helical" evidence="11">
    <location>
        <begin position="714"/>
        <end position="732"/>
    </location>
</feature>
<dbReference type="GO" id="GO:0012505">
    <property type="term" value="C:endomembrane system"/>
    <property type="evidence" value="ECO:0007669"/>
    <property type="project" value="UniProtKB-SubCell"/>
</dbReference>
<dbReference type="Gene3D" id="3.90.550.10">
    <property type="entry name" value="Spore Coat Polysaccharide Biosynthesis Protein SpsA, Chain A"/>
    <property type="match status" value="2"/>
</dbReference>
<dbReference type="EMBL" id="VAHF01000001">
    <property type="protein sequence ID" value="TXG72241.1"/>
    <property type="molecule type" value="Genomic_DNA"/>
</dbReference>
<comment type="caution">
    <text evidence="12">The sequence shown here is derived from an EMBL/GenBank/DDBJ whole genome shotgun (WGS) entry which is preliminary data.</text>
</comment>
<evidence type="ECO:0000313" key="13">
    <source>
        <dbReference type="Proteomes" id="UP000323000"/>
    </source>
</evidence>
<dbReference type="Pfam" id="PF03552">
    <property type="entry name" value="Cellulose_synt"/>
    <property type="match status" value="2"/>
</dbReference>
<organism evidence="12 13">
    <name type="scientific">Acer yangbiense</name>
    <dbReference type="NCBI Taxonomy" id="1000413"/>
    <lineage>
        <taxon>Eukaryota</taxon>
        <taxon>Viridiplantae</taxon>
        <taxon>Streptophyta</taxon>
        <taxon>Embryophyta</taxon>
        <taxon>Tracheophyta</taxon>
        <taxon>Spermatophyta</taxon>
        <taxon>Magnoliopsida</taxon>
        <taxon>eudicotyledons</taxon>
        <taxon>Gunneridae</taxon>
        <taxon>Pentapetalae</taxon>
        <taxon>rosids</taxon>
        <taxon>malvids</taxon>
        <taxon>Sapindales</taxon>
        <taxon>Sapindaceae</taxon>
        <taxon>Hippocastanoideae</taxon>
        <taxon>Acereae</taxon>
        <taxon>Acer</taxon>
    </lineage>
</organism>
<reference evidence="13" key="1">
    <citation type="journal article" date="2019" name="Gigascience">
        <title>De novo genome assembly of the endangered Acer yangbiense, a plant species with extremely small populations endemic to Yunnan Province, China.</title>
        <authorList>
            <person name="Yang J."/>
            <person name="Wariss H.M."/>
            <person name="Tao L."/>
            <person name="Zhang R."/>
            <person name="Yun Q."/>
            <person name="Hollingsworth P."/>
            <person name="Dao Z."/>
            <person name="Luo G."/>
            <person name="Guo H."/>
            <person name="Ma Y."/>
            <person name="Sun W."/>
        </authorList>
    </citation>
    <scope>NUCLEOTIDE SEQUENCE [LARGE SCALE GENOMIC DNA]</scope>
    <source>
        <strain evidence="13">cv. Malutang</strain>
    </source>
</reference>
<name>A0A5C7ISL4_9ROSI</name>
<comment type="subcellular location">
    <subcellularLocation>
        <location evidence="1">Endomembrane system</location>
        <topology evidence="1">Multi-pass membrane protein</topology>
    </subcellularLocation>
</comment>
<dbReference type="GO" id="GO:0071555">
    <property type="term" value="P:cell wall organization"/>
    <property type="evidence" value="ECO:0007669"/>
    <property type="project" value="UniProtKB-KW"/>
</dbReference>
<keyword evidence="5 11" id="KW-1133">Transmembrane helix</keyword>
<feature type="transmembrane region" description="Helical" evidence="11">
    <location>
        <begin position="744"/>
        <end position="763"/>
    </location>
</feature>
<keyword evidence="4 11" id="KW-0812">Transmembrane</keyword>
<dbReference type="SUPFAM" id="SSF53448">
    <property type="entry name" value="Nucleotide-diphospho-sugar transferases"/>
    <property type="match status" value="1"/>
</dbReference>
<dbReference type="InterPro" id="IPR029044">
    <property type="entry name" value="Nucleotide-diphossugar_trans"/>
</dbReference>
<feature type="transmembrane region" description="Helical" evidence="11">
    <location>
        <begin position="678"/>
        <end position="702"/>
    </location>
</feature>
<keyword evidence="2" id="KW-0328">Glycosyltransferase</keyword>
<evidence type="ECO:0000256" key="11">
    <source>
        <dbReference type="SAM" id="Phobius"/>
    </source>
</evidence>
<evidence type="ECO:0000256" key="5">
    <source>
        <dbReference type="ARBA" id="ARBA00022989"/>
    </source>
</evidence>
<gene>
    <name evidence="12" type="ORF">EZV62_000820</name>
</gene>
<dbReference type="GO" id="GO:0016020">
    <property type="term" value="C:membrane"/>
    <property type="evidence" value="ECO:0007669"/>
    <property type="project" value="InterPro"/>
</dbReference>
<feature type="active site" evidence="8">
    <location>
        <position position="478"/>
    </location>
</feature>
<dbReference type="GO" id="GO:0016760">
    <property type="term" value="F:cellulose synthase (UDP-forming) activity"/>
    <property type="evidence" value="ECO:0007669"/>
    <property type="project" value="InterPro"/>
</dbReference>
<dbReference type="FunFam" id="3.90.550.10:FF:000194">
    <property type="entry name" value="Cellulose synthase-like protein G2 isoform A"/>
    <property type="match status" value="1"/>
</dbReference>
<feature type="active site" evidence="8">
    <location>
        <position position="138"/>
    </location>
</feature>
<keyword evidence="13" id="KW-1185">Reference proteome</keyword>
<evidence type="ECO:0008006" key="14">
    <source>
        <dbReference type="Google" id="ProtNLM"/>
    </source>
</evidence>
<feature type="binding site" evidence="10">
    <location>
        <position position="291"/>
    </location>
    <ligand>
        <name>Mn(2+)</name>
        <dbReference type="ChEBI" id="CHEBI:29035"/>
    </ligand>
</feature>
<feature type="binding site" evidence="9">
    <location>
        <position position="108"/>
    </location>
    <ligand>
        <name>UDP-alpha-D-glucose</name>
        <dbReference type="ChEBI" id="CHEBI:58885"/>
    </ligand>
</feature>
<dbReference type="InterPro" id="IPR005150">
    <property type="entry name" value="Cellulose_synth"/>
</dbReference>
<dbReference type="AlphaFoldDB" id="A0A5C7ISL4"/>
<keyword evidence="6 11" id="KW-0472">Membrane</keyword>
<feature type="binding site" evidence="9">
    <location>
        <position position="138"/>
    </location>
    <ligand>
        <name>UDP-alpha-D-glucose</name>
        <dbReference type="ChEBI" id="CHEBI:58885"/>
    </ligand>
</feature>
<protein>
    <recommendedName>
        <fullName evidence="14">Glycosyltransferase 2-like domain-containing protein</fullName>
    </recommendedName>
</protein>
<dbReference type="Proteomes" id="UP000323000">
    <property type="component" value="Chromosome 1"/>
</dbReference>
<keyword evidence="3" id="KW-0808">Transferase</keyword>
<evidence type="ECO:0000256" key="4">
    <source>
        <dbReference type="ARBA" id="ARBA00022692"/>
    </source>
</evidence>
<evidence type="ECO:0000256" key="6">
    <source>
        <dbReference type="ARBA" id="ARBA00023136"/>
    </source>
</evidence>
<evidence type="ECO:0000256" key="7">
    <source>
        <dbReference type="ARBA" id="ARBA00023316"/>
    </source>
</evidence>
<evidence type="ECO:0000256" key="2">
    <source>
        <dbReference type="ARBA" id="ARBA00022676"/>
    </source>
</evidence>
<keyword evidence="7" id="KW-0961">Cell wall biogenesis/degradation</keyword>
<proteinExistence type="predicted"/>
<evidence type="ECO:0000256" key="1">
    <source>
        <dbReference type="ARBA" id="ARBA00004127"/>
    </source>
</evidence>
<feature type="transmembrane region" description="Helical" evidence="11">
    <location>
        <begin position="25"/>
        <end position="45"/>
    </location>
</feature>
<dbReference type="PANTHER" id="PTHR13301">
    <property type="entry name" value="X-BOX TRANSCRIPTION FACTOR-RELATED"/>
    <property type="match status" value="1"/>
</dbReference>
<accession>A0A5C7ISL4</accession>
<evidence type="ECO:0000256" key="8">
    <source>
        <dbReference type="PIRSR" id="PIRSR605150-1"/>
    </source>
</evidence>
<evidence type="ECO:0000313" key="12">
    <source>
        <dbReference type="EMBL" id="TXG72241.1"/>
    </source>
</evidence>
<sequence length="766" mass="87876">MEEYSLPLHSSQVHKLSIIINRSHVFIHCIAIAFLIYYRLSFLFQQSKTSVLPWLLVFVSELLLSFIWFLGIAYRWRPISRTVFPERLPEDDKLPAIDVLICTADPYKEPTLEVMNTVLSAMALEYPPEKLNVYLSDDGGSSITLLGMRAVSKFARWWLPFCKRHAIKTICPDVYFSCPEEDYGDLVFLADKKKIQEKYELFREEIIQAIAKGGNVEKPTSKYKDHGPVVEVIQENDNDANGDHIYKTPRLVYVSREKRSSHPHHFKAGALNVLLLVSGVMSNSPYILVLDCDMYCNDPTSAKQAMCFHLDPNISPSLAFVLFPQRFRNISNNDIYDSMIRSVFWVSWYGLDGLRGPILSGTNFYMKRESLYNYSIHKGVDFTELKNYFGTSNELLKSLRVDYRPSIDGIDSSSTLLQEAKVLASCAYENNSKWGEEASICTIYYLRRAMLIGKIPQFRDFVPTKINVGFLYYSLLEDYFTGFKLHCQGWKSVYLTPTRPQFLGTSPTNLNDLLIQTSRWYCGLVEVAISWFCPIIYGPLKMSFLQSMAYAELAFCPFHCFSLWCFATVPQLCLLNDISLYPEVSDSFFIIFIFIFPSALLKHLYDVLASGGSVGIWRNEQRIWMIKSVTSYLYGTLDAFMEKLCLTEASFLLTNKVEDDEQVKRYQMGVFDFQTSTMLLAPLVIIIVLNMAAFACGVYRIMFTGDWGKMLLQVLLSFYILVMNYAVIEGMLVRKDKGRIPPSVTLLSTIILVVFFSLGYVILNMY</sequence>
<evidence type="ECO:0000256" key="9">
    <source>
        <dbReference type="PIRSR" id="PIRSR605150-2"/>
    </source>
</evidence>
<feature type="binding site" evidence="9">
    <location>
        <position position="109"/>
    </location>
    <ligand>
        <name>UDP-alpha-D-glucose</name>
        <dbReference type="ChEBI" id="CHEBI:58885"/>
    </ligand>
</feature>
<feature type="transmembrane region" description="Helical" evidence="11">
    <location>
        <begin position="51"/>
        <end position="74"/>
    </location>
</feature>